<organism evidence="1 2">
    <name type="scientific">Fusarium solani</name>
    <name type="common">Filamentous fungus</name>
    <dbReference type="NCBI Taxonomy" id="169388"/>
    <lineage>
        <taxon>Eukaryota</taxon>
        <taxon>Fungi</taxon>
        <taxon>Dikarya</taxon>
        <taxon>Ascomycota</taxon>
        <taxon>Pezizomycotina</taxon>
        <taxon>Sordariomycetes</taxon>
        <taxon>Hypocreomycetidae</taxon>
        <taxon>Hypocreales</taxon>
        <taxon>Nectriaceae</taxon>
        <taxon>Fusarium</taxon>
        <taxon>Fusarium solani species complex</taxon>
    </lineage>
</organism>
<evidence type="ECO:0000313" key="2">
    <source>
        <dbReference type="Proteomes" id="UP000736672"/>
    </source>
</evidence>
<reference evidence="1" key="1">
    <citation type="journal article" date="2021" name="Nat. Commun.">
        <title>Genetic determinants of endophytism in the Arabidopsis root mycobiome.</title>
        <authorList>
            <person name="Mesny F."/>
            <person name="Miyauchi S."/>
            <person name="Thiergart T."/>
            <person name="Pickel B."/>
            <person name="Atanasova L."/>
            <person name="Karlsson M."/>
            <person name="Huettel B."/>
            <person name="Barry K.W."/>
            <person name="Haridas S."/>
            <person name="Chen C."/>
            <person name="Bauer D."/>
            <person name="Andreopoulos W."/>
            <person name="Pangilinan J."/>
            <person name="LaButti K."/>
            <person name="Riley R."/>
            <person name="Lipzen A."/>
            <person name="Clum A."/>
            <person name="Drula E."/>
            <person name="Henrissat B."/>
            <person name="Kohler A."/>
            <person name="Grigoriev I.V."/>
            <person name="Martin F.M."/>
            <person name="Hacquard S."/>
        </authorList>
    </citation>
    <scope>NUCLEOTIDE SEQUENCE</scope>
    <source>
        <strain evidence="1">FSSC 5 MPI-SDFR-AT-0091</strain>
    </source>
</reference>
<sequence>MDEYLISGGSSVEMHLGKVKALRSTCRNGDMDRLVNLLKDLVHSVYMAHNGLAVHFLEDEGSDADDELKVVDYLSYDELLKLEWLNHIPTPTNLLHNCSQITQDFTGNWIGRSRTKFLACANRHDVHYQAWLTTVVEEYKE</sequence>
<protein>
    <submittedName>
        <fullName evidence="1">Uncharacterized protein</fullName>
    </submittedName>
</protein>
<keyword evidence="2" id="KW-1185">Reference proteome</keyword>
<dbReference type="OrthoDB" id="10381015at2759"/>
<dbReference type="EMBL" id="JAGTJS010000006">
    <property type="protein sequence ID" value="KAH7266001.1"/>
    <property type="molecule type" value="Genomic_DNA"/>
</dbReference>
<accession>A0A9P9HZC7</accession>
<dbReference type="AlphaFoldDB" id="A0A9P9HZC7"/>
<comment type="caution">
    <text evidence="1">The sequence shown here is derived from an EMBL/GenBank/DDBJ whole genome shotgun (WGS) entry which is preliminary data.</text>
</comment>
<name>A0A9P9HZC7_FUSSL</name>
<dbReference type="Proteomes" id="UP000736672">
    <property type="component" value="Unassembled WGS sequence"/>
</dbReference>
<evidence type="ECO:0000313" key="1">
    <source>
        <dbReference type="EMBL" id="KAH7266001.1"/>
    </source>
</evidence>
<gene>
    <name evidence="1" type="ORF">B0J15DRAFT_546022</name>
</gene>
<proteinExistence type="predicted"/>